<proteinExistence type="predicted"/>
<keyword evidence="2" id="KW-1185">Reference proteome</keyword>
<dbReference type="RefSeq" id="WP_270454620.1">
    <property type="nucleotide sequence ID" value="NZ_JADPIE010000006.1"/>
</dbReference>
<dbReference type="AlphaFoldDB" id="A0A931F9I7"/>
<evidence type="ECO:0000313" key="1">
    <source>
        <dbReference type="EMBL" id="MBF8437623.1"/>
    </source>
</evidence>
<dbReference type="Proteomes" id="UP000621436">
    <property type="component" value="Unassembled WGS sequence"/>
</dbReference>
<protein>
    <submittedName>
        <fullName evidence="1">Uncharacterized protein</fullName>
    </submittedName>
</protein>
<dbReference type="EMBL" id="JADPIE010000006">
    <property type="protein sequence ID" value="MBF8437623.1"/>
    <property type="molecule type" value="Genomic_DNA"/>
</dbReference>
<accession>A0A931F9I7</accession>
<reference evidence="1" key="1">
    <citation type="submission" date="2020-11" db="EMBL/GenBank/DDBJ databases">
        <title>Halonatronomonas betainensis gen. nov., sp. nov. a novel haloalkaliphilic representative of the family Halanaerobiacae capable of betaine degradation.</title>
        <authorList>
            <person name="Boltyanskaya Y."/>
            <person name="Kevbrin V."/>
            <person name="Detkova E."/>
            <person name="Grouzdev D.S."/>
            <person name="Koziaeva V."/>
            <person name="Zhilina T."/>
        </authorList>
    </citation>
    <scope>NUCLEOTIDE SEQUENCE</scope>
    <source>
        <strain evidence="1">Z-7014</strain>
    </source>
</reference>
<sequence length="387" mass="44700">MRKFKGLFLFLVLTLIILNLTGCSRISEDDIIDASETFSKGDLPINLLETVSGKEAIVIGQFRGIQEHQDLLVDFVIHQFENNDISLVVLGDRHAYSWIFDSYVKGDLSPDLFVEEVISNWAIFLNRIREYNNNSNSPGISVKTGDMNSQEDQFISSLQYMRQKLPERDTVNRLLNRTISAADRRDILLEFKDILSNNSSNFNQSWGSDWNRLLVEMIDVELTSIEIREMWDIDYREAHTLREELIKELANERLNNNGNAIFNYSFYQAQKEHYLGSRKQWLAEYLNSDESPVESSYSLLTLPMTGNITDGNNGIKDINIKENEDDDLFKSAANLIGLDDNIYMDFDRGIFRNKKMDLNLYYQKIEANPYDIFDGVILLPEATLIGY</sequence>
<evidence type="ECO:0000313" key="2">
    <source>
        <dbReference type="Proteomes" id="UP000621436"/>
    </source>
</evidence>
<gene>
    <name evidence="1" type="ORF">I0Q91_11055</name>
</gene>
<organism evidence="1 2">
    <name type="scientific">Halonatronomonas betaini</name>
    <dbReference type="NCBI Taxonomy" id="2778430"/>
    <lineage>
        <taxon>Bacteria</taxon>
        <taxon>Bacillati</taxon>
        <taxon>Bacillota</taxon>
        <taxon>Clostridia</taxon>
        <taxon>Halanaerobiales</taxon>
        <taxon>Halarsenatibacteraceae</taxon>
        <taxon>Halonatronomonas</taxon>
    </lineage>
</organism>
<name>A0A931F9I7_9FIRM</name>
<comment type="caution">
    <text evidence="1">The sequence shown here is derived from an EMBL/GenBank/DDBJ whole genome shotgun (WGS) entry which is preliminary data.</text>
</comment>